<evidence type="ECO:0000313" key="3">
    <source>
        <dbReference type="Proteomes" id="UP000006457"/>
    </source>
</evidence>
<dbReference type="InterPro" id="IPR027417">
    <property type="entry name" value="P-loop_NTPase"/>
</dbReference>
<accession>I3DI76</accession>
<gene>
    <name evidence="2" type="ORF">HMPREF1052_0088</name>
</gene>
<dbReference type="InterPro" id="IPR022602">
    <property type="entry name" value="DUF2813"/>
</dbReference>
<protein>
    <submittedName>
        <fullName evidence="2">PF11398 domain protein</fullName>
    </submittedName>
</protein>
<dbReference type="Pfam" id="PF11398">
    <property type="entry name" value="DUF2813"/>
    <property type="match status" value="1"/>
</dbReference>
<dbReference type="EMBL" id="AJSX01000007">
    <property type="protein sequence ID" value="EIJ71419.1"/>
    <property type="molecule type" value="Genomic_DNA"/>
</dbReference>
<dbReference type="Proteomes" id="UP000006457">
    <property type="component" value="Unassembled WGS sequence"/>
</dbReference>
<reference evidence="2 3" key="1">
    <citation type="submission" date="2012-03" db="EMBL/GenBank/DDBJ databases">
        <authorList>
            <person name="Harkins D.M."/>
            <person name="Madupu R."/>
            <person name="Durkin A.S."/>
            <person name="Torralba M."/>
            <person name="Methe B."/>
            <person name="Sutton G.G."/>
            <person name="Nelson K.E."/>
        </authorList>
    </citation>
    <scope>NUCLEOTIDE SEQUENCE [LARGE SCALE GENOMIC DNA]</scope>
    <source>
        <strain evidence="2 3">CCUG 2042</strain>
    </source>
</reference>
<dbReference type="GO" id="GO:0000731">
    <property type="term" value="P:DNA synthesis involved in DNA repair"/>
    <property type="evidence" value="ECO:0007669"/>
    <property type="project" value="TreeGrafter"/>
</dbReference>
<dbReference type="AlphaFoldDB" id="I3DI76"/>
<proteinExistence type="predicted"/>
<organism evidence="2 3">
    <name type="scientific">Pasteurella bettyae CCUG 2042</name>
    <dbReference type="NCBI Taxonomy" id="1095749"/>
    <lineage>
        <taxon>Bacteria</taxon>
        <taxon>Pseudomonadati</taxon>
        <taxon>Pseudomonadota</taxon>
        <taxon>Gammaproteobacteria</taxon>
        <taxon>Pasteurellales</taxon>
        <taxon>Pasteurellaceae</taxon>
        <taxon>Pasteurella</taxon>
    </lineage>
</organism>
<dbReference type="PATRIC" id="fig|1095749.3.peg.321"/>
<name>I3DI76_9PAST</name>
<dbReference type="PANTHER" id="PTHR32182:SF19">
    <property type="entry name" value="HOMOLOGY WITH RECF PROTEIN"/>
    <property type="match status" value="1"/>
</dbReference>
<dbReference type="GO" id="GO:0006302">
    <property type="term" value="P:double-strand break repair"/>
    <property type="evidence" value="ECO:0007669"/>
    <property type="project" value="TreeGrafter"/>
</dbReference>
<dbReference type="SUPFAM" id="SSF52540">
    <property type="entry name" value="P-loop containing nucleoside triphosphate hydrolases"/>
    <property type="match status" value="1"/>
</dbReference>
<evidence type="ECO:0000313" key="2">
    <source>
        <dbReference type="EMBL" id="EIJ71419.1"/>
    </source>
</evidence>
<keyword evidence="3" id="KW-1185">Reference proteome</keyword>
<dbReference type="OrthoDB" id="5836727at2"/>
<sequence length="523" mass="61179">MYLRQLDISGFRGIKRLSIMLRANMVLIGENSWGKSSLLSALSLILNAENGLYHFTEADFHRSEDMKSITLLFTFSEGNVNEEHDQFDAPVQRLFVPHEDGYKRIYLRVTGELNSQNEVITQYSFLDQLGHCIKLDNIEDIVQKMIQYHPIYRFRDARLNHHKANSQPLKYAECADQTIKEIYAVMELVKYYFVEEQPSQTIMSMDPGKLWDMAQSLCYRLEQDADHSLQKRLIDTIFPLFEYHQKPNEKIIHSERIRPILLLEDLATRLHPRMVAIVWKLTSYLPIQRITTTNSVDLISLVELKSICKLVRYADRTIAYQLKRHDLGKEDLRRLTFHIHHNRSLALFARTWILVEGETEVWILSELAKLLGIDLDIEGIRIVEFAQSGIRPLIKYAKAMGIEWYALTDGDEAGRKYTETVKDMLSEDESVSQRVMTLPKQDIEHFFYTQGFEEVFIRLSHWQPQGEHYPMHKIIQRAIQRTSKPDLAIAISNEIEKRGKESIPFLFKRLFSKVVNLTKTQES</sequence>
<dbReference type="InterPro" id="IPR034139">
    <property type="entry name" value="TOPRIM_OLD"/>
</dbReference>
<dbReference type="RefSeq" id="WP_005758900.1">
    <property type="nucleotide sequence ID" value="NZ_AJSX01000007.1"/>
</dbReference>
<comment type="caution">
    <text evidence="2">The sequence shown here is derived from an EMBL/GenBank/DDBJ whole genome shotgun (WGS) entry which is preliminary data.</text>
</comment>
<evidence type="ECO:0000259" key="1">
    <source>
        <dbReference type="Pfam" id="PF20469"/>
    </source>
</evidence>
<dbReference type="Pfam" id="PF20469">
    <property type="entry name" value="OLD-like_TOPRIM"/>
    <property type="match status" value="1"/>
</dbReference>
<dbReference type="PANTHER" id="PTHR32182">
    <property type="entry name" value="DNA REPLICATION AND REPAIR PROTEIN RECF"/>
    <property type="match status" value="1"/>
</dbReference>
<dbReference type="Gene3D" id="3.40.50.300">
    <property type="entry name" value="P-loop containing nucleotide triphosphate hydrolases"/>
    <property type="match status" value="1"/>
</dbReference>
<dbReference type="CDD" id="cd01026">
    <property type="entry name" value="TOPRIM_OLD"/>
    <property type="match status" value="1"/>
</dbReference>
<dbReference type="eggNOG" id="COG3593">
    <property type="taxonomic scope" value="Bacteria"/>
</dbReference>
<dbReference type="Gene3D" id="3.40.1360.10">
    <property type="match status" value="1"/>
</dbReference>
<feature type="domain" description="OLD protein-like TOPRIM" evidence="1">
    <location>
        <begin position="347"/>
        <end position="411"/>
    </location>
</feature>